<dbReference type="SUPFAM" id="SSF81383">
    <property type="entry name" value="F-box domain"/>
    <property type="match status" value="1"/>
</dbReference>
<accession>A0A2R8FE52</accession>
<dbReference type="PROSITE" id="PS50181">
    <property type="entry name" value="FBOX"/>
    <property type="match status" value="1"/>
</dbReference>
<evidence type="ECO:0000313" key="2">
    <source>
        <dbReference type="EMBL" id="SPN79275.1"/>
    </source>
</evidence>
<keyword evidence="3" id="KW-1185">Reference proteome</keyword>
<dbReference type="InterPro" id="IPR001810">
    <property type="entry name" value="F-box_dom"/>
</dbReference>
<gene>
    <name evidence="2" type="ORF">BRZCDTV_253</name>
</gene>
<protein>
    <submittedName>
        <fullName evidence="2">F-box domain-containing protein</fullName>
    </submittedName>
</protein>
<feature type="domain" description="F-box" evidence="1">
    <location>
        <begin position="1"/>
        <end position="44"/>
    </location>
</feature>
<dbReference type="EMBL" id="LT994651">
    <property type="protein sequence ID" value="SPN79275.1"/>
    <property type="molecule type" value="Genomic_DNA"/>
</dbReference>
<organism evidence="2">
    <name type="scientific">Brazilian cedratvirus IHUMI</name>
    <dbReference type="NCBI Taxonomy" id="2126980"/>
    <lineage>
        <taxon>Viruses</taxon>
        <taxon>Pithoviruses</taxon>
        <taxon>Orthocedratvirinae</taxon>
        <taxon>Alphacedratvirus</taxon>
        <taxon>Alphacedratvirus brasiliense</taxon>
    </lineage>
</organism>
<proteinExistence type="predicted"/>
<sequence>MQDLPREMKEEILLGLQGSDFYEACYTCTEFNSILGSPAFWRTKFTREGLYMMERGDSPQHWIDIYLYSREVMKQVSEDLKKEGLVLQLNLYRVPCPDVITVGCVDKDKVREYLEESSDTEGIEKYLFRIRELQDKEELDEEEDEELSLYEYKLESYKFSNLQIIHNNNIIYYLSVVDGHREEILREDIYFLTPDELEFLLYKIHYYVS</sequence>
<dbReference type="Proteomes" id="UP000273054">
    <property type="component" value="Segment"/>
</dbReference>
<dbReference type="InterPro" id="IPR036047">
    <property type="entry name" value="F-box-like_dom_sf"/>
</dbReference>
<dbReference type="Gene3D" id="1.20.1280.50">
    <property type="match status" value="1"/>
</dbReference>
<reference evidence="2" key="1">
    <citation type="submission" date="2018-03" db="EMBL/GenBank/DDBJ databases">
        <authorList>
            <consortium name="Urmite Genomes"/>
        </authorList>
    </citation>
    <scope>NUCLEOTIDE SEQUENCE [LARGE SCALE GENOMIC DNA]</scope>
    <source>
        <strain evidence="2">IHUMI-27.7</strain>
    </source>
</reference>
<name>A0A2R8FE52_9VIRU</name>
<evidence type="ECO:0000313" key="3">
    <source>
        <dbReference type="Proteomes" id="UP000273054"/>
    </source>
</evidence>
<evidence type="ECO:0000259" key="1">
    <source>
        <dbReference type="PROSITE" id="PS50181"/>
    </source>
</evidence>